<keyword evidence="2" id="KW-1185">Reference proteome</keyword>
<sequence>MGFETTAADVVGRFNVTPRAQRTYSKWLGDESRTEVVDYVSGHRTRLLHEVDPAHVEQTCRSTDHALDNVQKTMAVAVEPIESWNPAFAFTHVLHYAIEKERRILTWQQFFSFIREDPLADRMLWTPSILMTEQVLEQYGDRWSKFEVHSAIRWRVGNAYYSFLREVYVVSHWRALGLDVRVHPLADALFRVDAWYQNTVVSLYVGNRRYRERGVGRKISVTEMLGGAQPPFRFVEIRLPAASRFGEVLLPSLAEVRSVARRIDPDLSLTR</sequence>
<evidence type="ECO:0000313" key="2">
    <source>
        <dbReference type="Proteomes" id="UP000805614"/>
    </source>
</evidence>
<organism evidence="1 2">
    <name type="scientific">Actinomadura alba</name>
    <dbReference type="NCBI Taxonomy" id="406431"/>
    <lineage>
        <taxon>Bacteria</taxon>
        <taxon>Bacillati</taxon>
        <taxon>Actinomycetota</taxon>
        <taxon>Actinomycetes</taxon>
        <taxon>Streptosporangiales</taxon>
        <taxon>Thermomonosporaceae</taxon>
        <taxon>Actinomadura</taxon>
    </lineage>
</organism>
<comment type="caution">
    <text evidence="1">The sequence shown here is derived from an EMBL/GenBank/DDBJ whole genome shotgun (WGS) entry which is preliminary data.</text>
</comment>
<evidence type="ECO:0000313" key="1">
    <source>
        <dbReference type="EMBL" id="MBC6466655.1"/>
    </source>
</evidence>
<reference evidence="1 2" key="1">
    <citation type="submission" date="2020-06" db="EMBL/GenBank/DDBJ databases">
        <title>Actinomadura xiongansis sp. nov., isolated from soil of Baiyangdian.</title>
        <authorList>
            <person name="Zhang X."/>
        </authorList>
    </citation>
    <scope>NUCLEOTIDE SEQUENCE [LARGE SCALE GENOMIC DNA]</scope>
    <source>
        <strain evidence="1 2">HBUM206468</strain>
    </source>
</reference>
<name>A0ABR7LP80_9ACTN</name>
<accession>A0ABR7LP80</accession>
<dbReference type="RefSeq" id="WP_187243668.1">
    <property type="nucleotide sequence ID" value="NZ_BAAAOK010000013.1"/>
</dbReference>
<dbReference type="EMBL" id="JABVEC010000009">
    <property type="protein sequence ID" value="MBC6466655.1"/>
    <property type="molecule type" value="Genomic_DNA"/>
</dbReference>
<proteinExistence type="predicted"/>
<gene>
    <name evidence="1" type="ORF">HKK74_14240</name>
</gene>
<dbReference type="Proteomes" id="UP000805614">
    <property type="component" value="Unassembled WGS sequence"/>
</dbReference>
<protein>
    <submittedName>
        <fullName evidence="1">Uncharacterized protein</fullName>
    </submittedName>
</protein>